<dbReference type="GO" id="GO:0005829">
    <property type="term" value="C:cytosol"/>
    <property type="evidence" value="ECO:0007669"/>
    <property type="project" value="TreeGrafter"/>
</dbReference>
<name>A0A6J4LHR6_9BACT</name>
<dbReference type="PANTHER" id="PTHR11550:SF0">
    <property type="entry name" value="CTP SYNTHASE-RELATED"/>
    <property type="match status" value="1"/>
</dbReference>
<dbReference type="GO" id="GO:0042802">
    <property type="term" value="F:identical protein binding"/>
    <property type="evidence" value="ECO:0007669"/>
    <property type="project" value="TreeGrafter"/>
</dbReference>
<dbReference type="NCBIfam" id="NF004836">
    <property type="entry name" value="PRK06186.1"/>
    <property type="match status" value="1"/>
</dbReference>
<evidence type="ECO:0000256" key="8">
    <source>
        <dbReference type="ARBA" id="ARBA00022975"/>
    </source>
</evidence>
<comment type="similarity">
    <text evidence="2">Belongs to the CTP synthase family.</text>
</comment>
<proteinExistence type="inferred from homology"/>
<evidence type="ECO:0000256" key="7">
    <source>
        <dbReference type="ARBA" id="ARBA00022962"/>
    </source>
</evidence>
<dbReference type="InterPro" id="IPR004468">
    <property type="entry name" value="CTP_synthase"/>
</dbReference>
<evidence type="ECO:0000256" key="2">
    <source>
        <dbReference type="ARBA" id="ARBA00007533"/>
    </source>
</evidence>
<dbReference type="EC" id="6.3.4.2" evidence="3"/>
<evidence type="ECO:0000256" key="6">
    <source>
        <dbReference type="ARBA" id="ARBA00022840"/>
    </source>
</evidence>
<evidence type="ECO:0000256" key="1">
    <source>
        <dbReference type="ARBA" id="ARBA00005171"/>
    </source>
</evidence>
<evidence type="ECO:0000259" key="10">
    <source>
        <dbReference type="Pfam" id="PF00117"/>
    </source>
</evidence>
<dbReference type="Gene3D" id="3.40.50.880">
    <property type="match status" value="1"/>
</dbReference>
<dbReference type="InterPro" id="IPR017926">
    <property type="entry name" value="GATASE"/>
</dbReference>
<keyword evidence="7" id="KW-0315">Glutamine amidotransferase</keyword>
<dbReference type="EMBL" id="CADCTU010000543">
    <property type="protein sequence ID" value="CAA9329144.1"/>
    <property type="molecule type" value="Genomic_DNA"/>
</dbReference>
<gene>
    <name evidence="11" type="ORF">AVDCRST_MAG11-2389</name>
</gene>
<dbReference type="PANTHER" id="PTHR11550">
    <property type="entry name" value="CTP SYNTHASE"/>
    <property type="match status" value="1"/>
</dbReference>
<dbReference type="Pfam" id="PF00117">
    <property type="entry name" value="GATase"/>
    <property type="match status" value="1"/>
</dbReference>
<evidence type="ECO:0000256" key="5">
    <source>
        <dbReference type="ARBA" id="ARBA00022741"/>
    </source>
</evidence>
<dbReference type="GO" id="GO:0005524">
    <property type="term" value="F:ATP binding"/>
    <property type="evidence" value="ECO:0007669"/>
    <property type="project" value="UniProtKB-KW"/>
</dbReference>
<evidence type="ECO:0000256" key="4">
    <source>
        <dbReference type="ARBA" id="ARBA00022598"/>
    </source>
</evidence>
<feature type="domain" description="Glutamine amidotransferase" evidence="10">
    <location>
        <begin position="23"/>
        <end position="224"/>
    </location>
</feature>
<keyword evidence="8" id="KW-0665">Pyrimidine biosynthesis</keyword>
<keyword evidence="6" id="KW-0067">ATP-binding</keyword>
<dbReference type="SUPFAM" id="SSF52317">
    <property type="entry name" value="Class I glutamine amidotransferase-like"/>
    <property type="match status" value="1"/>
</dbReference>
<reference evidence="11" key="1">
    <citation type="submission" date="2020-02" db="EMBL/GenBank/DDBJ databases">
        <authorList>
            <person name="Meier V. D."/>
        </authorList>
    </citation>
    <scope>NUCLEOTIDE SEQUENCE</scope>
    <source>
        <strain evidence="11">AVDCRST_MAG11</strain>
    </source>
</reference>
<evidence type="ECO:0000256" key="3">
    <source>
        <dbReference type="ARBA" id="ARBA00012291"/>
    </source>
</evidence>
<protein>
    <recommendedName>
        <fullName evidence="3">CTP synthase (glutamine hydrolyzing)</fullName>
        <ecNumber evidence="3">6.3.4.2</ecNumber>
    </recommendedName>
</protein>
<keyword evidence="4 11" id="KW-0436">Ligase</keyword>
<keyword evidence="5" id="KW-0547">Nucleotide-binding</keyword>
<comment type="catalytic activity">
    <reaction evidence="9">
        <text>UTP + L-glutamine + ATP + H2O = CTP + L-glutamate + ADP + phosphate + 2 H(+)</text>
        <dbReference type="Rhea" id="RHEA:26426"/>
        <dbReference type="ChEBI" id="CHEBI:15377"/>
        <dbReference type="ChEBI" id="CHEBI:15378"/>
        <dbReference type="ChEBI" id="CHEBI:29985"/>
        <dbReference type="ChEBI" id="CHEBI:30616"/>
        <dbReference type="ChEBI" id="CHEBI:37563"/>
        <dbReference type="ChEBI" id="CHEBI:43474"/>
        <dbReference type="ChEBI" id="CHEBI:46398"/>
        <dbReference type="ChEBI" id="CHEBI:58359"/>
        <dbReference type="ChEBI" id="CHEBI:456216"/>
        <dbReference type="EC" id="6.3.4.2"/>
    </reaction>
</comment>
<dbReference type="InterPro" id="IPR029062">
    <property type="entry name" value="Class_I_gatase-like"/>
</dbReference>
<evidence type="ECO:0000256" key="9">
    <source>
        <dbReference type="ARBA" id="ARBA00047781"/>
    </source>
</evidence>
<comment type="pathway">
    <text evidence="1">Pyrimidine metabolism; CTP biosynthesis via de novo pathway; CTP from UDP: step 2/2.</text>
</comment>
<accession>A0A6J4LHR6</accession>
<dbReference type="GO" id="GO:0044210">
    <property type="term" value="P:'de novo' CTP biosynthetic process"/>
    <property type="evidence" value="ECO:0007669"/>
    <property type="project" value="UniProtKB-UniPathway"/>
</dbReference>
<dbReference type="AlphaFoldDB" id="A0A6J4LHR6"/>
<organism evidence="11">
    <name type="scientific">uncultured Gemmatimonadaceae bacterium</name>
    <dbReference type="NCBI Taxonomy" id="246130"/>
    <lineage>
        <taxon>Bacteria</taxon>
        <taxon>Pseudomonadati</taxon>
        <taxon>Gemmatimonadota</taxon>
        <taxon>Gemmatimonadia</taxon>
        <taxon>Gemmatimonadales</taxon>
        <taxon>Gemmatimonadaceae</taxon>
        <taxon>environmental samples</taxon>
    </lineage>
</organism>
<dbReference type="GO" id="GO:0019856">
    <property type="term" value="P:pyrimidine nucleobase biosynthetic process"/>
    <property type="evidence" value="ECO:0007669"/>
    <property type="project" value="TreeGrafter"/>
</dbReference>
<dbReference type="UniPathway" id="UPA00159">
    <property type="reaction ID" value="UER00277"/>
</dbReference>
<evidence type="ECO:0000313" key="11">
    <source>
        <dbReference type="EMBL" id="CAA9329144.1"/>
    </source>
</evidence>
<dbReference type="GO" id="GO:0003883">
    <property type="term" value="F:CTP synthase activity"/>
    <property type="evidence" value="ECO:0007669"/>
    <property type="project" value="UniProtKB-EC"/>
</dbReference>
<sequence>MRKRVRAGIIGDHHPTVQGYGVIAEALQHAAASLAVDVEPRWLPTPMLPPTVERELAGYDALWCGPWGPYENTDGALRAIRYARERGVPFLGTCAGFQHAAIEYARSVLGLADADHAESNPDAPLAVIAPLPHPWVERTGAVVLDPASHVASIYRRTEVAERYRCRFGLNPEYLTPLHSGGLRVAGVDAEGTATVLEFRDHPFYVATLFMPEQRSRPSAPHPLITAYLAAAAEM</sequence>